<evidence type="ECO:0000313" key="2">
    <source>
        <dbReference type="EMBL" id="KAF8487177.1"/>
    </source>
</evidence>
<proteinExistence type="predicted"/>
<name>A0A9P5TEQ5_9AGAM</name>
<reference evidence="2" key="2">
    <citation type="journal article" date="2020" name="Nat. Commun.">
        <title>Large-scale genome sequencing of mycorrhizal fungi provides insights into the early evolution of symbiotic traits.</title>
        <authorList>
            <person name="Miyauchi S."/>
            <person name="Kiss E."/>
            <person name="Kuo A."/>
            <person name="Drula E."/>
            <person name="Kohler A."/>
            <person name="Sanchez-Garcia M."/>
            <person name="Morin E."/>
            <person name="Andreopoulos B."/>
            <person name="Barry K.W."/>
            <person name="Bonito G."/>
            <person name="Buee M."/>
            <person name="Carver A."/>
            <person name="Chen C."/>
            <person name="Cichocki N."/>
            <person name="Clum A."/>
            <person name="Culley D."/>
            <person name="Crous P.W."/>
            <person name="Fauchery L."/>
            <person name="Girlanda M."/>
            <person name="Hayes R.D."/>
            <person name="Keri Z."/>
            <person name="LaButti K."/>
            <person name="Lipzen A."/>
            <person name="Lombard V."/>
            <person name="Magnuson J."/>
            <person name="Maillard F."/>
            <person name="Murat C."/>
            <person name="Nolan M."/>
            <person name="Ohm R.A."/>
            <person name="Pangilinan J."/>
            <person name="Pereira M.F."/>
            <person name="Perotto S."/>
            <person name="Peter M."/>
            <person name="Pfister S."/>
            <person name="Riley R."/>
            <person name="Sitrit Y."/>
            <person name="Stielow J.B."/>
            <person name="Szollosi G."/>
            <person name="Zifcakova L."/>
            <person name="Stursova M."/>
            <person name="Spatafora J.W."/>
            <person name="Tedersoo L."/>
            <person name="Vaario L.M."/>
            <person name="Yamada A."/>
            <person name="Yan M."/>
            <person name="Wang P."/>
            <person name="Xu J."/>
            <person name="Bruns T."/>
            <person name="Baldrian P."/>
            <person name="Vilgalys R."/>
            <person name="Dunand C."/>
            <person name="Henrissat B."/>
            <person name="Grigoriev I.V."/>
            <person name="Hibbett D."/>
            <person name="Nagy L.G."/>
            <person name="Martin F.M."/>
        </authorList>
    </citation>
    <scope>NUCLEOTIDE SEQUENCE</scope>
    <source>
        <strain evidence="2">Prilba</strain>
    </source>
</reference>
<organism evidence="2 3">
    <name type="scientific">Russula ochroleuca</name>
    <dbReference type="NCBI Taxonomy" id="152965"/>
    <lineage>
        <taxon>Eukaryota</taxon>
        <taxon>Fungi</taxon>
        <taxon>Dikarya</taxon>
        <taxon>Basidiomycota</taxon>
        <taxon>Agaricomycotina</taxon>
        <taxon>Agaricomycetes</taxon>
        <taxon>Russulales</taxon>
        <taxon>Russulaceae</taxon>
        <taxon>Russula</taxon>
    </lineage>
</organism>
<dbReference type="Proteomes" id="UP000759537">
    <property type="component" value="Unassembled WGS sequence"/>
</dbReference>
<sequence>MTVKLEINGVAAIRKEHSSASCACAADNGGDGGSRSGGDSGGRSLTTWARMFPEARGGEITSATHRLRATCPAASSLGISPRLVVPVPVSAPGWRTPVLVQASHETGPSPWRNRRRVCPVDVSGKAEARAGVGICMGEFKMDMGVVVGTRIGAGAAAKTFCLLWVPDWYWSAAALLARERATIRKEEDTSRDGRYGEESTGRSERTRRGRIRHEAARPWSGPAVVRDEETLVKQENGE</sequence>
<dbReference type="AlphaFoldDB" id="A0A9P5TEQ5"/>
<feature type="region of interest" description="Disordered" evidence="1">
    <location>
        <begin position="186"/>
        <end position="238"/>
    </location>
</feature>
<keyword evidence="3" id="KW-1185">Reference proteome</keyword>
<accession>A0A9P5TEQ5</accession>
<comment type="caution">
    <text evidence="2">The sequence shown here is derived from an EMBL/GenBank/DDBJ whole genome shotgun (WGS) entry which is preliminary data.</text>
</comment>
<dbReference type="EMBL" id="WHVB01000001">
    <property type="protein sequence ID" value="KAF8487177.1"/>
    <property type="molecule type" value="Genomic_DNA"/>
</dbReference>
<gene>
    <name evidence="2" type="ORF">DFH94DRAFT_678221</name>
</gene>
<evidence type="ECO:0000256" key="1">
    <source>
        <dbReference type="SAM" id="MobiDB-lite"/>
    </source>
</evidence>
<evidence type="ECO:0000313" key="3">
    <source>
        <dbReference type="Proteomes" id="UP000759537"/>
    </source>
</evidence>
<protein>
    <submittedName>
        <fullName evidence="2">Uncharacterized protein</fullName>
    </submittedName>
</protein>
<feature type="compositionally biased region" description="Basic and acidic residues" evidence="1">
    <location>
        <begin position="225"/>
        <end position="238"/>
    </location>
</feature>
<feature type="compositionally biased region" description="Basic and acidic residues" evidence="1">
    <location>
        <begin position="186"/>
        <end position="216"/>
    </location>
</feature>
<reference evidence="2" key="1">
    <citation type="submission" date="2019-10" db="EMBL/GenBank/DDBJ databases">
        <authorList>
            <consortium name="DOE Joint Genome Institute"/>
            <person name="Kuo A."/>
            <person name="Miyauchi S."/>
            <person name="Kiss E."/>
            <person name="Drula E."/>
            <person name="Kohler A."/>
            <person name="Sanchez-Garcia M."/>
            <person name="Andreopoulos B."/>
            <person name="Barry K.W."/>
            <person name="Bonito G."/>
            <person name="Buee M."/>
            <person name="Carver A."/>
            <person name="Chen C."/>
            <person name="Cichocki N."/>
            <person name="Clum A."/>
            <person name="Culley D."/>
            <person name="Crous P.W."/>
            <person name="Fauchery L."/>
            <person name="Girlanda M."/>
            <person name="Hayes R."/>
            <person name="Keri Z."/>
            <person name="LaButti K."/>
            <person name="Lipzen A."/>
            <person name="Lombard V."/>
            <person name="Magnuson J."/>
            <person name="Maillard F."/>
            <person name="Morin E."/>
            <person name="Murat C."/>
            <person name="Nolan M."/>
            <person name="Ohm R."/>
            <person name="Pangilinan J."/>
            <person name="Pereira M."/>
            <person name="Perotto S."/>
            <person name="Peter M."/>
            <person name="Riley R."/>
            <person name="Sitrit Y."/>
            <person name="Stielow B."/>
            <person name="Szollosi G."/>
            <person name="Zifcakova L."/>
            <person name="Stursova M."/>
            <person name="Spatafora J.W."/>
            <person name="Tedersoo L."/>
            <person name="Vaario L.-M."/>
            <person name="Yamada A."/>
            <person name="Yan M."/>
            <person name="Wang P."/>
            <person name="Xu J."/>
            <person name="Bruns T."/>
            <person name="Baldrian P."/>
            <person name="Vilgalys R."/>
            <person name="Henrissat B."/>
            <person name="Grigoriev I.V."/>
            <person name="Hibbett D."/>
            <person name="Nagy L.G."/>
            <person name="Martin F.M."/>
        </authorList>
    </citation>
    <scope>NUCLEOTIDE SEQUENCE</scope>
    <source>
        <strain evidence="2">Prilba</strain>
    </source>
</reference>